<proteinExistence type="predicted"/>
<name>A0ABR9DSM4_9MICO</name>
<evidence type="ECO:0000313" key="3">
    <source>
        <dbReference type="Proteomes" id="UP000642107"/>
    </source>
</evidence>
<gene>
    <name evidence="2" type="ORF">IGS67_07455</name>
</gene>
<sequence length="60" mass="6265">MNARTRNKLSWVALALCSTATVGTIVTGEPGSGYFAAGVWAMAIAVAALSRPWGAMRSHE</sequence>
<keyword evidence="1" id="KW-0812">Transmembrane</keyword>
<dbReference type="RefSeq" id="WP_192279285.1">
    <property type="nucleotide sequence ID" value="NZ_JACZDF010000003.1"/>
</dbReference>
<evidence type="ECO:0000313" key="2">
    <source>
        <dbReference type="EMBL" id="MBD9699327.1"/>
    </source>
</evidence>
<feature type="transmembrane region" description="Helical" evidence="1">
    <location>
        <begin position="33"/>
        <end position="50"/>
    </location>
</feature>
<dbReference type="Proteomes" id="UP000642107">
    <property type="component" value="Unassembled WGS sequence"/>
</dbReference>
<keyword evidence="3" id="KW-1185">Reference proteome</keyword>
<evidence type="ECO:0008006" key="4">
    <source>
        <dbReference type="Google" id="ProtNLM"/>
    </source>
</evidence>
<protein>
    <recommendedName>
        <fullName evidence="4">MYXO-CTERM domain-containing protein</fullName>
    </recommendedName>
</protein>
<organism evidence="2 3">
    <name type="scientific">Flavimobilis rhizosphaerae</name>
    <dbReference type="NCBI Taxonomy" id="2775421"/>
    <lineage>
        <taxon>Bacteria</taxon>
        <taxon>Bacillati</taxon>
        <taxon>Actinomycetota</taxon>
        <taxon>Actinomycetes</taxon>
        <taxon>Micrococcales</taxon>
        <taxon>Jonesiaceae</taxon>
        <taxon>Flavimobilis</taxon>
    </lineage>
</organism>
<keyword evidence="1" id="KW-1133">Transmembrane helix</keyword>
<evidence type="ECO:0000256" key="1">
    <source>
        <dbReference type="SAM" id="Phobius"/>
    </source>
</evidence>
<reference evidence="2 3" key="1">
    <citation type="submission" date="2020-09" db="EMBL/GenBank/DDBJ databases">
        <title>Flavimobilis rhizosphaerae sp. nov., isolated from rhizosphere soil of Spartina alterniflora.</title>
        <authorList>
            <person name="Hanqin C."/>
        </authorList>
    </citation>
    <scope>NUCLEOTIDE SEQUENCE [LARGE SCALE GENOMIC DNA]</scope>
    <source>
        <strain evidence="2 3">GY 10621</strain>
    </source>
</reference>
<accession>A0ABR9DSM4</accession>
<dbReference type="EMBL" id="JACZDF010000003">
    <property type="protein sequence ID" value="MBD9699327.1"/>
    <property type="molecule type" value="Genomic_DNA"/>
</dbReference>
<comment type="caution">
    <text evidence="2">The sequence shown here is derived from an EMBL/GenBank/DDBJ whole genome shotgun (WGS) entry which is preliminary data.</text>
</comment>
<keyword evidence="1" id="KW-0472">Membrane</keyword>